<organism evidence="2">
    <name type="scientific">Streptomyces sp. NBC_00093</name>
    <dbReference type="NCBI Taxonomy" id="2975649"/>
    <lineage>
        <taxon>Bacteria</taxon>
        <taxon>Bacillati</taxon>
        <taxon>Actinomycetota</taxon>
        <taxon>Actinomycetes</taxon>
        <taxon>Kitasatosporales</taxon>
        <taxon>Streptomycetaceae</taxon>
        <taxon>Streptomyces</taxon>
    </lineage>
</organism>
<dbReference type="AlphaFoldDB" id="A0AAU2AEU5"/>
<name>A0AAU2AEU5_9ACTN</name>
<dbReference type="EMBL" id="CP108222">
    <property type="protein sequence ID" value="WTT23267.1"/>
    <property type="molecule type" value="Genomic_DNA"/>
</dbReference>
<feature type="region of interest" description="Disordered" evidence="1">
    <location>
        <begin position="183"/>
        <end position="209"/>
    </location>
</feature>
<proteinExistence type="predicted"/>
<reference evidence="2" key="1">
    <citation type="submission" date="2022-10" db="EMBL/GenBank/DDBJ databases">
        <title>The complete genomes of actinobacterial strains from the NBC collection.</title>
        <authorList>
            <person name="Joergensen T.S."/>
            <person name="Alvarez Arevalo M."/>
            <person name="Sterndorff E.B."/>
            <person name="Faurdal D."/>
            <person name="Vuksanovic O."/>
            <person name="Mourched A.-S."/>
            <person name="Charusanti P."/>
            <person name="Shaw S."/>
            <person name="Blin K."/>
            <person name="Weber T."/>
        </authorList>
    </citation>
    <scope>NUCLEOTIDE SEQUENCE</scope>
    <source>
        <strain evidence="2">NBC_00093</strain>
    </source>
</reference>
<evidence type="ECO:0008006" key="3">
    <source>
        <dbReference type="Google" id="ProtNLM"/>
    </source>
</evidence>
<protein>
    <recommendedName>
        <fullName evidence="3">Transcriptional regulator</fullName>
    </recommendedName>
</protein>
<evidence type="ECO:0000256" key="1">
    <source>
        <dbReference type="SAM" id="MobiDB-lite"/>
    </source>
</evidence>
<evidence type="ECO:0000313" key="2">
    <source>
        <dbReference type="EMBL" id="WTT23267.1"/>
    </source>
</evidence>
<feature type="compositionally biased region" description="Polar residues" evidence="1">
    <location>
        <begin position="190"/>
        <end position="199"/>
    </location>
</feature>
<gene>
    <name evidence="2" type="ORF">OHA22_50795</name>
</gene>
<sequence>MQADNTRQIHTPTAAGDGDLPALRASSSRGPSPLTTPSWRKTMTGTDENELLDSKQIHDEFSLSPSRLSELYRDRTTTGCPEPDAIEGRRRRWKRGTIGPFLTAYRTAKASQSSVRHNLLTGPRDRLMSTSEVAKVLGHKRTVTLLGWLQDRPGYFPEPDVAETTEGGRLRRSWYLGTVADWIDQRPGPGNTQSKSRTQAAAPAEDGDPEELLNTKQAAPMLGYSSHLELNRAIARGILPELARPDDVLRNDRGLTSNRYKRRRVVALAHARQQVPTSSELGERRMEAAVHALRTAADPGAVTVEALAESHPGHGSAVAWKKSIDEARGTLQSD</sequence>
<feature type="compositionally biased region" description="Polar residues" evidence="1">
    <location>
        <begin position="25"/>
        <end position="45"/>
    </location>
</feature>
<feature type="compositionally biased region" description="Polar residues" evidence="1">
    <location>
        <begin position="1"/>
        <end position="11"/>
    </location>
</feature>
<feature type="region of interest" description="Disordered" evidence="1">
    <location>
        <begin position="1"/>
        <end position="45"/>
    </location>
</feature>
<accession>A0AAU2AEU5</accession>